<keyword evidence="4" id="KW-1185">Reference proteome</keyword>
<keyword evidence="2" id="KW-0472">Membrane</keyword>
<proteinExistence type="predicted"/>
<evidence type="ECO:0008006" key="5">
    <source>
        <dbReference type="Google" id="ProtNLM"/>
    </source>
</evidence>
<feature type="compositionally biased region" description="Basic and acidic residues" evidence="1">
    <location>
        <begin position="271"/>
        <end position="285"/>
    </location>
</feature>
<evidence type="ECO:0000256" key="1">
    <source>
        <dbReference type="SAM" id="MobiDB-lite"/>
    </source>
</evidence>
<dbReference type="RefSeq" id="WP_191050356.1">
    <property type="nucleotide sequence ID" value="NZ_JACXRZ010000003.1"/>
</dbReference>
<keyword evidence="2" id="KW-0812">Transmembrane</keyword>
<feature type="region of interest" description="Disordered" evidence="1">
    <location>
        <begin position="192"/>
        <end position="220"/>
    </location>
</feature>
<comment type="caution">
    <text evidence="3">The sequence shown here is derived from an EMBL/GenBank/DDBJ whole genome shotgun (WGS) entry which is preliminary data.</text>
</comment>
<sequence length="292" mass="30790">MPVTSPLRLARAAAFTAVCLGLGMVAHLVGGGAVAPGALALGLPAVFAAALPLSGRERTLRAILPLLAALQVALHVLFALSSPSSPAVHVLAEHVLAQHVLVEHVPTGHAMAGHAHAGPGFGMLAGHGWAVVLTALWLARGEAALWALLRRLAVRLTRIAADPAPPVFTPPASPHPDEPCLPRSVAPRHCVTRRGPPTPSPAVRLRRLSSPTPGGNRAPGALSMLFPAEHAARMPDLRPWRPVPAAPPRVAGTARADGQQRTAHRVCLACQERHPRARRTTERRLSHDHHHR</sequence>
<gene>
    <name evidence="3" type="ORF">IEQ31_05190</name>
</gene>
<dbReference type="Proteomes" id="UP000653231">
    <property type="component" value="Unassembled WGS sequence"/>
</dbReference>
<organism evidence="3 4">
    <name type="scientific">Microbispora bryophytorum subsp. camponoti</name>
    <dbReference type="NCBI Taxonomy" id="1677852"/>
    <lineage>
        <taxon>Bacteria</taxon>
        <taxon>Bacillati</taxon>
        <taxon>Actinomycetota</taxon>
        <taxon>Actinomycetes</taxon>
        <taxon>Streptosporangiales</taxon>
        <taxon>Streptosporangiaceae</taxon>
        <taxon>Microbispora</taxon>
    </lineage>
</organism>
<reference evidence="3 4" key="1">
    <citation type="submission" date="2020-09" db="EMBL/GenBank/DDBJ databases">
        <title>Actinomycete isolated from the Camponotus japonicus Mayr.</title>
        <authorList>
            <person name="Gong X."/>
        </authorList>
    </citation>
    <scope>NUCLEOTIDE SEQUENCE [LARGE SCALE GENOMIC DNA]</scope>
    <source>
        <strain evidence="3 4">2C-HV3</strain>
    </source>
</reference>
<evidence type="ECO:0000313" key="3">
    <source>
        <dbReference type="EMBL" id="MBD3142577.1"/>
    </source>
</evidence>
<feature type="transmembrane region" description="Helical" evidence="2">
    <location>
        <begin position="129"/>
        <end position="149"/>
    </location>
</feature>
<keyword evidence="2" id="KW-1133">Transmembrane helix</keyword>
<protein>
    <recommendedName>
        <fullName evidence="5">MFS transporter</fullName>
    </recommendedName>
</protein>
<evidence type="ECO:0000313" key="4">
    <source>
        <dbReference type="Proteomes" id="UP000653231"/>
    </source>
</evidence>
<name>A0ABR8KYT0_9ACTN</name>
<dbReference type="EMBL" id="JACXRZ010000003">
    <property type="protein sequence ID" value="MBD3142577.1"/>
    <property type="molecule type" value="Genomic_DNA"/>
</dbReference>
<evidence type="ECO:0000256" key="2">
    <source>
        <dbReference type="SAM" id="Phobius"/>
    </source>
</evidence>
<feature type="transmembrane region" description="Helical" evidence="2">
    <location>
        <begin position="62"/>
        <end position="81"/>
    </location>
</feature>
<feature type="transmembrane region" description="Helical" evidence="2">
    <location>
        <begin position="35"/>
        <end position="55"/>
    </location>
</feature>
<feature type="region of interest" description="Disordered" evidence="1">
    <location>
        <begin position="268"/>
        <end position="292"/>
    </location>
</feature>
<feature type="transmembrane region" description="Helical" evidence="2">
    <location>
        <begin position="12"/>
        <end position="29"/>
    </location>
</feature>
<accession>A0ABR8KYT0</accession>